<feature type="compositionally biased region" description="Basic residues" evidence="4">
    <location>
        <begin position="157"/>
        <end position="167"/>
    </location>
</feature>
<evidence type="ECO:0000313" key="6">
    <source>
        <dbReference type="EMBL" id="GJN36303.1"/>
    </source>
</evidence>
<evidence type="ECO:0000313" key="7">
    <source>
        <dbReference type="Proteomes" id="UP001054889"/>
    </source>
</evidence>
<feature type="region of interest" description="Disordered" evidence="4">
    <location>
        <begin position="143"/>
        <end position="184"/>
    </location>
</feature>
<proteinExistence type="predicted"/>
<keyword evidence="3" id="KW-0175">Coiled coil</keyword>
<evidence type="ECO:0000256" key="4">
    <source>
        <dbReference type="SAM" id="MobiDB-lite"/>
    </source>
</evidence>
<feature type="transmembrane region" description="Helical" evidence="5">
    <location>
        <begin position="191"/>
        <end position="221"/>
    </location>
</feature>
<dbReference type="EMBL" id="BQKI01000088">
    <property type="protein sequence ID" value="GJN36303.1"/>
    <property type="molecule type" value="Genomic_DNA"/>
</dbReference>
<organism evidence="6 7">
    <name type="scientific">Eleusine coracana subsp. coracana</name>
    <dbReference type="NCBI Taxonomy" id="191504"/>
    <lineage>
        <taxon>Eukaryota</taxon>
        <taxon>Viridiplantae</taxon>
        <taxon>Streptophyta</taxon>
        <taxon>Embryophyta</taxon>
        <taxon>Tracheophyta</taxon>
        <taxon>Spermatophyta</taxon>
        <taxon>Magnoliopsida</taxon>
        <taxon>Liliopsida</taxon>
        <taxon>Poales</taxon>
        <taxon>Poaceae</taxon>
        <taxon>PACMAD clade</taxon>
        <taxon>Chloridoideae</taxon>
        <taxon>Cynodonteae</taxon>
        <taxon>Eleusininae</taxon>
        <taxon>Eleusine</taxon>
    </lineage>
</organism>
<protein>
    <submittedName>
        <fullName evidence="6">Uncharacterized protein</fullName>
    </submittedName>
</protein>
<keyword evidence="5" id="KW-1133">Transmembrane helix</keyword>
<name>A0AAV5FN00_ELECO</name>
<keyword evidence="2 5" id="KW-0472">Membrane</keyword>
<dbReference type="Proteomes" id="UP001054889">
    <property type="component" value="Unassembled WGS sequence"/>
</dbReference>
<comment type="caution">
    <text evidence="6">The sequence shown here is derived from an EMBL/GenBank/DDBJ whole genome shotgun (WGS) entry which is preliminary data.</text>
</comment>
<dbReference type="GO" id="GO:0098542">
    <property type="term" value="P:defense response to other organism"/>
    <property type="evidence" value="ECO:0007669"/>
    <property type="project" value="InterPro"/>
</dbReference>
<gene>
    <name evidence="6" type="primary">gb25150</name>
    <name evidence="6" type="ORF">PR202_gb25150</name>
</gene>
<dbReference type="GO" id="GO:0005886">
    <property type="term" value="C:plasma membrane"/>
    <property type="evidence" value="ECO:0007669"/>
    <property type="project" value="TreeGrafter"/>
</dbReference>
<reference evidence="6" key="2">
    <citation type="submission" date="2021-12" db="EMBL/GenBank/DDBJ databases">
        <title>Resequencing data analysis of finger millet.</title>
        <authorList>
            <person name="Hatakeyama M."/>
            <person name="Aluri S."/>
            <person name="Balachadran M.T."/>
            <person name="Sivarajan S.R."/>
            <person name="Poveda L."/>
            <person name="Shimizu-Inatsugi R."/>
            <person name="Schlapbach R."/>
            <person name="Sreeman S.M."/>
            <person name="Shimizu K.K."/>
        </authorList>
    </citation>
    <scope>NUCLEOTIDE SEQUENCE</scope>
</reference>
<evidence type="ECO:0000256" key="1">
    <source>
        <dbReference type="ARBA" id="ARBA00004370"/>
    </source>
</evidence>
<accession>A0AAV5FN00</accession>
<keyword evidence="7" id="KW-1185">Reference proteome</keyword>
<feature type="coiled-coil region" evidence="3">
    <location>
        <begin position="27"/>
        <end position="54"/>
    </location>
</feature>
<sequence>MSPDVVKPEVKAELVRCGYTERLKEVSKLQEKDMDRAKGKLKETERDLLDAERSNNNNHPTIKNLRTELTLLLSLTAWTEFISFVVASWTSHYRQRVASRGSVQAVPFFATPRMSTLRKQAADFDKNPNMALPSTQEDLKLEEEEAAARQMRPVTPYHRRPRKQRIRRRDDDDDDYYSGERSSSRRSCSGWLWRLLILLCTVLAIAVIIAGVVVFVVFLLYKPKMPRLVVSDARIVQLQYDQAGTIAYVQAFITILAENNNSKADAAFNGVDLRWAFMAPTSHSSARRRSRCRRRAPSR</sequence>
<evidence type="ECO:0000256" key="3">
    <source>
        <dbReference type="SAM" id="Coils"/>
    </source>
</evidence>
<dbReference type="PANTHER" id="PTHR31234:SF66">
    <property type="entry name" value="LATE EMBRYOGENESIS ABUNDANT PROTEIN"/>
    <property type="match status" value="1"/>
</dbReference>
<reference evidence="6" key="1">
    <citation type="journal article" date="2018" name="DNA Res.">
        <title>Multiple hybrid de novo genome assembly of finger millet, an orphan allotetraploid crop.</title>
        <authorList>
            <person name="Hatakeyama M."/>
            <person name="Aluri S."/>
            <person name="Balachadran M.T."/>
            <person name="Sivarajan S.R."/>
            <person name="Patrignani A."/>
            <person name="Gruter S."/>
            <person name="Poveda L."/>
            <person name="Shimizu-Inatsugi R."/>
            <person name="Baeten J."/>
            <person name="Francoijs K.J."/>
            <person name="Nataraja K.N."/>
            <person name="Reddy Y.A.N."/>
            <person name="Phadnis S."/>
            <person name="Ravikumar R.L."/>
            <person name="Schlapbach R."/>
            <person name="Sreeman S.M."/>
            <person name="Shimizu K.K."/>
        </authorList>
    </citation>
    <scope>NUCLEOTIDE SEQUENCE</scope>
</reference>
<keyword evidence="5" id="KW-0812">Transmembrane</keyword>
<dbReference type="InterPro" id="IPR044839">
    <property type="entry name" value="NDR1-like"/>
</dbReference>
<dbReference type="PANTHER" id="PTHR31234">
    <property type="entry name" value="LATE EMBRYOGENESIS ABUNDANT (LEA) HYDROXYPROLINE-RICH GLYCOPROTEIN FAMILY"/>
    <property type="match status" value="1"/>
</dbReference>
<dbReference type="AlphaFoldDB" id="A0AAV5FN00"/>
<evidence type="ECO:0000256" key="2">
    <source>
        <dbReference type="ARBA" id="ARBA00023136"/>
    </source>
</evidence>
<evidence type="ECO:0000256" key="5">
    <source>
        <dbReference type="SAM" id="Phobius"/>
    </source>
</evidence>
<comment type="subcellular location">
    <subcellularLocation>
        <location evidence="1">Membrane</location>
    </subcellularLocation>
</comment>